<sequence length="242" mass="26961">MATGSECMTATVIVAATKSMGMSYKTRMPWPKLKRESGYFESTTTRSTVPETMNAVIMGYKTWDKTPTKRYPGRINVVITRNPEKVWPRLQGDLRTEPLHVATSLKDAMELLSETYRGSSSSSSDSSFGSDSWLPALGRVFIIGGAGLCHEALRMPWVDRLLLTRIGADFNADTFFPLDIDGRGNAEWARQSDQAFQDWVGPDAPDGMQIEDGIAWEAYMFTRTSGSVFLMGENEIFLQEGK</sequence>
<keyword evidence="4" id="KW-0554">One-carbon metabolism</keyword>
<evidence type="ECO:0000256" key="3">
    <source>
        <dbReference type="ARBA" id="ARBA00018886"/>
    </source>
</evidence>
<evidence type="ECO:0000259" key="7">
    <source>
        <dbReference type="PROSITE" id="PS51330"/>
    </source>
</evidence>
<keyword evidence="5" id="KW-0521">NADP</keyword>
<proteinExistence type="predicted"/>
<comment type="pathway">
    <text evidence="1">Cofactor biosynthesis; tetrahydrofolate biosynthesis; 5,6,7,8-tetrahydrofolate from 7,8-dihydrofolate: step 1/1.</text>
</comment>
<dbReference type="GO" id="GO:0004146">
    <property type="term" value="F:dihydrofolate reductase activity"/>
    <property type="evidence" value="ECO:0007669"/>
    <property type="project" value="UniProtKB-EC"/>
</dbReference>
<keyword evidence="6" id="KW-0560">Oxidoreductase</keyword>
<evidence type="ECO:0000256" key="1">
    <source>
        <dbReference type="ARBA" id="ARBA00004903"/>
    </source>
</evidence>
<dbReference type="GO" id="GO:0046654">
    <property type="term" value="P:tetrahydrofolate biosynthetic process"/>
    <property type="evidence" value="ECO:0007669"/>
    <property type="project" value="InterPro"/>
</dbReference>
<dbReference type="PANTHER" id="PTHR48069:SF3">
    <property type="entry name" value="DIHYDROFOLATE REDUCTASE"/>
    <property type="match status" value="1"/>
</dbReference>
<evidence type="ECO:0000313" key="9">
    <source>
        <dbReference type="Proteomes" id="UP000031192"/>
    </source>
</evidence>
<feature type="domain" description="DHFR" evidence="7">
    <location>
        <begin position="9"/>
        <end position="223"/>
    </location>
</feature>
<comment type="caution">
    <text evidence="8">The sequence shown here is derived from an EMBL/GenBank/DDBJ whole genome shotgun (WGS) entry which is preliminary data.</text>
</comment>
<gene>
    <name evidence="8" type="ORF">MGU_06621</name>
</gene>
<dbReference type="PANTHER" id="PTHR48069">
    <property type="entry name" value="DIHYDROFOLATE REDUCTASE"/>
    <property type="match status" value="1"/>
</dbReference>
<dbReference type="GO" id="GO:0046655">
    <property type="term" value="P:folic acid metabolic process"/>
    <property type="evidence" value="ECO:0007669"/>
    <property type="project" value="TreeGrafter"/>
</dbReference>
<dbReference type="InterPro" id="IPR012259">
    <property type="entry name" value="DHFR"/>
</dbReference>
<evidence type="ECO:0000256" key="2">
    <source>
        <dbReference type="ARBA" id="ARBA00012856"/>
    </source>
</evidence>
<dbReference type="Proteomes" id="UP000031192">
    <property type="component" value="Unassembled WGS sequence"/>
</dbReference>
<dbReference type="SUPFAM" id="SSF53597">
    <property type="entry name" value="Dihydrofolate reductase-like"/>
    <property type="match status" value="1"/>
</dbReference>
<dbReference type="GO" id="GO:0005739">
    <property type="term" value="C:mitochondrion"/>
    <property type="evidence" value="ECO:0007669"/>
    <property type="project" value="TreeGrafter"/>
</dbReference>
<evidence type="ECO:0000313" key="8">
    <source>
        <dbReference type="EMBL" id="KID86188.1"/>
    </source>
</evidence>
<dbReference type="EC" id="1.5.1.3" evidence="2"/>
<dbReference type="EMBL" id="AZNH01000023">
    <property type="protein sequence ID" value="KID86188.1"/>
    <property type="molecule type" value="Genomic_DNA"/>
</dbReference>
<dbReference type="PROSITE" id="PS51330">
    <property type="entry name" value="DHFR_2"/>
    <property type="match status" value="1"/>
</dbReference>
<accession>A0A0B4GU48</accession>
<dbReference type="Gene3D" id="3.40.430.10">
    <property type="entry name" value="Dihydrofolate Reductase, subunit A"/>
    <property type="match status" value="1"/>
</dbReference>
<dbReference type="HOGENOM" id="CLU_043966_2_1_1"/>
<dbReference type="InterPro" id="IPR024072">
    <property type="entry name" value="DHFR-like_dom_sf"/>
</dbReference>
<evidence type="ECO:0000256" key="6">
    <source>
        <dbReference type="ARBA" id="ARBA00023002"/>
    </source>
</evidence>
<reference evidence="8 9" key="1">
    <citation type="journal article" date="2014" name="Proc. Natl. Acad. Sci. U.S.A.">
        <title>Trajectory and genomic determinants of fungal-pathogen speciation and host adaptation.</title>
        <authorList>
            <person name="Hu X."/>
            <person name="Xiao G."/>
            <person name="Zheng P."/>
            <person name="Shang Y."/>
            <person name="Su Y."/>
            <person name="Zhang X."/>
            <person name="Liu X."/>
            <person name="Zhan S."/>
            <person name="St Leger R.J."/>
            <person name="Wang C."/>
        </authorList>
    </citation>
    <scope>NUCLEOTIDE SEQUENCE [LARGE SCALE GENOMIC DNA]</scope>
    <source>
        <strain evidence="8 9">ARSEF 977</strain>
    </source>
</reference>
<dbReference type="OrthoDB" id="414698at2759"/>
<dbReference type="GO" id="GO:0050661">
    <property type="term" value="F:NADP binding"/>
    <property type="evidence" value="ECO:0007669"/>
    <property type="project" value="InterPro"/>
</dbReference>
<dbReference type="InterPro" id="IPR001796">
    <property type="entry name" value="DHFR_dom"/>
</dbReference>
<keyword evidence="9" id="KW-1185">Reference proteome</keyword>
<dbReference type="Pfam" id="PF00186">
    <property type="entry name" value="DHFR_1"/>
    <property type="match status" value="2"/>
</dbReference>
<dbReference type="GO" id="GO:0006730">
    <property type="term" value="P:one-carbon metabolic process"/>
    <property type="evidence" value="ECO:0007669"/>
    <property type="project" value="UniProtKB-KW"/>
</dbReference>
<evidence type="ECO:0000256" key="4">
    <source>
        <dbReference type="ARBA" id="ARBA00022563"/>
    </source>
</evidence>
<dbReference type="GO" id="GO:0046452">
    <property type="term" value="P:dihydrofolate metabolic process"/>
    <property type="evidence" value="ECO:0007669"/>
    <property type="project" value="TreeGrafter"/>
</dbReference>
<dbReference type="CDD" id="cd00209">
    <property type="entry name" value="DHFR"/>
    <property type="match status" value="1"/>
</dbReference>
<evidence type="ECO:0000256" key="5">
    <source>
        <dbReference type="ARBA" id="ARBA00022857"/>
    </source>
</evidence>
<dbReference type="AlphaFoldDB" id="A0A0B4GU48"/>
<name>A0A0B4GU48_METGA</name>
<organism evidence="8 9">
    <name type="scientific">Metarhizium guizhouense (strain ARSEF 977)</name>
    <dbReference type="NCBI Taxonomy" id="1276136"/>
    <lineage>
        <taxon>Eukaryota</taxon>
        <taxon>Fungi</taxon>
        <taxon>Dikarya</taxon>
        <taxon>Ascomycota</taxon>
        <taxon>Pezizomycotina</taxon>
        <taxon>Sordariomycetes</taxon>
        <taxon>Hypocreomycetidae</taxon>
        <taxon>Hypocreales</taxon>
        <taxon>Clavicipitaceae</taxon>
        <taxon>Metarhizium</taxon>
    </lineage>
</organism>
<protein>
    <recommendedName>
        <fullName evidence="3">Dihydrofolate reductase</fullName>
        <ecNumber evidence="2">1.5.1.3</ecNumber>
    </recommendedName>
</protein>